<dbReference type="PANTHER" id="PTHR47870:SF1">
    <property type="entry name" value="CYTOCHROME C-TYPE BIOGENESIS PROTEIN CCMH"/>
    <property type="match status" value="1"/>
</dbReference>
<protein>
    <recommendedName>
        <fullName evidence="7">Cytochrome c-type biogenesis protein</fullName>
    </recommendedName>
</protein>
<keyword evidence="7" id="KW-1133">Transmembrane helix</keyword>
<evidence type="ECO:0000256" key="4">
    <source>
        <dbReference type="ARBA" id="ARBA00022729"/>
    </source>
</evidence>
<dbReference type="AlphaFoldDB" id="A0A4R1BIL9"/>
<evidence type="ECO:0000256" key="5">
    <source>
        <dbReference type="ARBA" id="ARBA00022748"/>
    </source>
</evidence>
<dbReference type="GO" id="GO:0046872">
    <property type="term" value="F:metal ion binding"/>
    <property type="evidence" value="ECO:0007669"/>
    <property type="project" value="UniProtKB-KW"/>
</dbReference>
<dbReference type="EMBL" id="SJZB01000014">
    <property type="protein sequence ID" value="TCJ17119.1"/>
    <property type="molecule type" value="Genomic_DNA"/>
</dbReference>
<dbReference type="RefSeq" id="WP_131445002.1">
    <property type="nucleotide sequence ID" value="NZ_SJZB01000014.1"/>
</dbReference>
<dbReference type="Pfam" id="PF03918">
    <property type="entry name" value="CcmH"/>
    <property type="match status" value="1"/>
</dbReference>
<name>A0A4R1BIL9_9PROT</name>
<keyword evidence="3 7" id="KW-0479">Metal-binding</keyword>
<dbReference type="InterPro" id="IPR005616">
    <property type="entry name" value="CcmH/CycL/Ccl2/NrfF_N"/>
</dbReference>
<sequence length="152" mass="17112">MKRLFLILLASLAMPVWAAEAVPVGDDPAIEARMVKLASDLRCLVCQNESLAGSHAELAEDLRREIRELMHQGKTDQQVITYLTDRYGDFVLYRPPFRSYTVLLWLGPALFLAIGGVAWYLTLRRRRAIQAASQVSPEALKQAADLLDEKQD</sequence>
<dbReference type="PANTHER" id="PTHR47870">
    <property type="entry name" value="CYTOCHROME C-TYPE BIOGENESIS PROTEIN CCMH"/>
    <property type="match status" value="1"/>
</dbReference>
<accession>A0A4R1BIL9</accession>
<keyword evidence="7" id="KW-0472">Membrane</keyword>
<evidence type="ECO:0000256" key="3">
    <source>
        <dbReference type="ARBA" id="ARBA00022723"/>
    </source>
</evidence>
<keyword evidence="7" id="KW-0812">Transmembrane</keyword>
<feature type="transmembrane region" description="Helical" evidence="7">
    <location>
        <begin position="102"/>
        <end position="121"/>
    </location>
</feature>
<dbReference type="OrthoDB" id="9804975at2"/>
<keyword evidence="10" id="KW-1185">Reference proteome</keyword>
<proteinExistence type="inferred from homology"/>
<reference evidence="9 10" key="1">
    <citation type="submission" date="2019-03" db="EMBL/GenBank/DDBJ databases">
        <title>Genome sequence of Thiobacillaceae bacterium LSR1, a sulfur-oxidizing bacterium isolated from freshwater sediment.</title>
        <authorList>
            <person name="Li S."/>
        </authorList>
    </citation>
    <scope>NUCLEOTIDE SEQUENCE [LARGE SCALE GENOMIC DNA]</scope>
    <source>
        <strain evidence="9 10">LSR1</strain>
    </source>
</reference>
<gene>
    <name evidence="9" type="ORF">EZJ19_03995</name>
</gene>
<evidence type="ECO:0000259" key="8">
    <source>
        <dbReference type="Pfam" id="PF03918"/>
    </source>
</evidence>
<dbReference type="FunFam" id="1.10.8.640:FF:000001">
    <property type="entry name" value="Cytochrome c-type biogenesis protein"/>
    <property type="match status" value="1"/>
</dbReference>
<evidence type="ECO:0000256" key="2">
    <source>
        <dbReference type="ARBA" id="ARBA00022617"/>
    </source>
</evidence>
<comment type="caution">
    <text evidence="9">The sequence shown here is derived from an EMBL/GenBank/DDBJ whole genome shotgun (WGS) entry which is preliminary data.</text>
</comment>
<evidence type="ECO:0000256" key="1">
    <source>
        <dbReference type="ARBA" id="ARBA00010342"/>
    </source>
</evidence>
<evidence type="ECO:0000256" key="7">
    <source>
        <dbReference type="RuleBase" id="RU364112"/>
    </source>
</evidence>
<evidence type="ECO:0000313" key="9">
    <source>
        <dbReference type="EMBL" id="TCJ17119.1"/>
    </source>
</evidence>
<feature type="signal peptide" evidence="7">
    <location>
        <begin position="1"/>
        <end position="18"/>
    </location>
</feature>
<evidence type="ECO:0000256" key="6">
    <source>
        <dbReference type="ARBA" id="ARBA00023004"/>
    </source>
</evidence>
<comment type="similarity">
    <text evidence="1 7">Belongs to the CcmH/CycL/Ccl2/NrfF family.</text>
</comment>
<keyword evidence="2 7" id="KW-0349">Heme</keyword>
<dbReference type="Gene3D" id="1.10.8.640">
    <property type="entry name" value="Cytochrome C biogenesis protein"/>
    <property type="match status" value="1"/>
</dbReference>
<dbReference type="Proteomes" id="UP000295443">
    <property type="component" value="Unassembled WGS sequence"/>
</dbReference>
<dbReference type="InterPro" id="IPR051263">
    <property type="entry name" value="C-type_cytochrome_biogenesis"/>
</dbReference>
<dbReference type="GO" id="GO:0005886">
    <property type="term" value="C:plasma membrane"/>
    <property type="evidence" value="ECO:0007669"/>
    <property type="project" value="TreeGrafter"/>
</dbReference>
<dbReference type="CDD" id="cd16378">
    <property type="entry name" value="CcmH_N"/>
    <property type="match status" value="1"/>
</dbReference>
<evidence type="ECO:0000313" key="10">
    <source>
        <dbReference type="Proteomes" id="UP000295443"/>
    </source>
</evidence>
<keyword evidence="6 7" id="KW-0408">Iron</keyword>
<organism evidence="9 10">
    <name type="scientific">Parasulfuritortus cantonensis</name>
    <dbReference type="NCBI Taxonomy" id="2528202"/>
    <lineage>
        <taxon>Bacteria</taxon>
        <taxon>Pseudomonadati</taxon>
        <taxon>Pseudomonadota</taxon>
        <taxon>Betaproteobacteria</taxon>
        <taxon>Nitrosomonadales</taxon>
        <taxon>Thiobacillaceae</taxon>
        <taxon>Parasulfuritortus</taxon>
    </lineage>
</organism>
<keyword evidence="5" id="KW-0201">Cytochrome c-type biogenesis</keyword>
<comment type="function">
    <text evidence="7">Possible subunit of a heme lyase.</text>
</comment>
<feature type="domain" description="CcmH/CycL/Ccl2/NrfF N-terminal" evidence="8">
    <location>
        <begin position="7"/>
        <end position="147"/>
    </location>
</feature>
<dbReference type="GO" id="GO:0017004">
    <property type="term" value="P:cytochrome complex assembly"/>
    <property type="evidence" value="ECO:0007669"/>
    <property type="project" value="UniProtKB-KW"/>
</dbReference>
<feature type="chain" id="PRO_5020856811" description="Cytochrome c-type biogenesis protein" evidence="7">
    <location>
        <begin position="19"/>
        <end position="152"/>
    </location>
</feature>
<dbReference type="InterPro" id="IPR038297">
    <property type="entry name" value="CcmH/CycL/NrfF/Ccl2_sf"/>
</dbReference>
<keyword evidence="4 7" id="KW-0732">Signal</keyword>